<dbReference type="EMBL" id="RBWS01000029">
    <property type="protein sequence ID" value="RKO68532.1"/>
    <property type="molecule type" value="Genomic_DNA"/>
</dbReference>
<dbReference type="SUPFAM" id="SSF82171">
    <property type="entry name" value="DPP6 N-terminal domain-like"/>
    <property type="match status" value="1"/>
</dbReference>
<sequence length="403" mass="46469">MSIKEDTDILKQITNIIHSLILVLLLIGCKSTESTDYFGQTYPDSIPVVFAPGTISVKGRLEHGISFTPDTRELAFGILNKDDFSGKIFYSKEMNKKWTEPVAFEPLKSTCAYLPYFSPNGKSLIFTQSKGANDNVNTDIWLIEKVGDEWGTPKMIEAPVNSTSREANACMTSDGTIYFSSNRNCAGKENCHTADLFYSKLRDNDYPQVDIIPEFVSSNDEESVFISPKEDYIIFCRYTDDENGVDLYISYRDSNNRWVEPQRIDSTINSKDWDRRPFVSADNKFLFFTRLQIGENGINESDIYWVNTSKLFKPFVYNALSDTTIRIRQRFEISVPKDYFKDIDHDQLTYCINQNQFHWLYFDREQMKLSGLPTIEGNFELTFSASDQYSNKTDHKLIITVKK</sequence>
<dbReference type="Pfam" id="PF07676">
    <property type="entry name" value="PD40"/>
    <property type="match status" value="2"/>
</dbReference>
<comment type="caution">
    <text evidence="1">The sequence shown here is derived from an EMBL/GenBank/DDBJ whole genome shotgun (WGS) entry which is preliminary data.</text>
</comment>
<dbReference type="InterPro" id="IPR011042">
    <property type="entry name" value="6-blade_b-propeller_TolB-like"/>
</dbReference>
<dbReference type="Proteomes" id="UP000282423">
    <property type="component" value="Unassembled WGS sequence"/>
</dbReference>
<dbReference type="GO" id="GO:0005509">
    <property type="term" value="F:calcium ion binding"/>
    <property type="evidence" value="ECO:0007669"/>
    <property type="project" value="InterPro"/>
</dbReference>
<dbReference type="SUPFAM" id="SSF49313">
    <property type="entry name" value="Cadherin-like"/>
    <property type="match status" value="1"/>
</dbReference>
<evidence type="ECO:0000313" key="2">
    <source>
        <dbReference type="Proteomes" id="UP000282423"/>
    </source>
</evidence>
<dbReference type="InterPro" id="IPR013783">
    <property type="entry name" value="Ig-like_fold"/>
</dbReference>
<protein>
    <recommendedName>
        <fullName evidence="3">Exo-alpha-sialidase</fullName>
    </recommendedName>
</protein>
<gene>
    <name evidence="1" type="ORF">D7322_26720</name>
</gene>
<dbReference type="Pfam" id="PF05345">
    <property type="entry name" value="He_PIG"/>
    <property type="match status" value="1"/>
</dbReference>
<name>A0A420VQD3_9SPHI</name>
<dbReference type="AlphaFoldDB" id="A0A420VQD3"/>
<organism evidence="1 2">
    <name type="scientific">Sphingobacterium puteale</name>
    <dbReference type="NCBI Taxonomy" id="2420510"/>
    <lineage>
        <taxon>Bacteria</taxon>
        <taxon>Pseudomonadati</taxon>
        <taxon>Bacteroidota</taxon>
        <taxon>Sphingobacteriia</taxon>
        <taxon>Sphingobacteriales</taxon>
        <taxon>Sphingobacteriaceae</taxon>
        <taxon>Sphingobacterium</taxon>
    </lineage>
</organism>
<dbReference type="InterPro" id="IPR015919">
    <property type="entry name" value="Cadherin-like_sf"/>
</dbReference>
<dbReference type="InterPro" id="IPR011659">
    <property type="entry name" value="WD40"/>
</dbReference>
<evidence type="ECO:0000313" key="1">
    <source>
        <dbReference type="EMBL" id="RKO68532.1"/>
    </source>
</evidence>
<dbReference type="RefSeq" id="WP_121127227.1">
    <property type="nucleotide sequence ID" value="NZ_RBWS01000029.1"/>
</dbReference>
<dbReference type="PROSITE" id="PS51257">
    <property type="entry name" value="PROKAR_LIPOPROTEIN"/>
    <property type="match status" value="1"/>
</dbReference>
<proteinExistence type="predicted"/>
<dbReference type="Gene3D" id="2.120.10.30">
    <property type="entry name" value="TolB, C-terminal domain"/>
    <property type="match status" value="1"/>
</dbReference>
<dbReference type="OrthoDB" id="9809364at2"/>
<keyword evidence="2" id="KW-1185">Reference proteome</keyword>
<dbReference type="GO" id="GO:0016020">
    <property type="term" value="C:membrane"/>
    <property type="evidence" value="ECO:0007669"/>
    <property type="project" value="InterPro"/>
</dbReference>
<reference evidence="1 2" key="1">
    <citation type="submission" date="2018-10" db="EMBL/GenBank/DDBJ databases">
        <title>Sphingobacterium sp. M05W1-28.</title>
        <authorList>
            <person name="Cai H."/>
        </authorList>
    </citation>
    <scope>NUCLEOTIDE SEQUENCE [LARGE SCALE GENOMIC DNA]</scope>
    <source>
        <strain evidence="1 2">M05W1-28</strain>
    </source>
</reference>
<dbReference type="Gene3D" id="2.60.40.10">
    <property type="entry name" value="Immunoglobulins"/>
    <property type="match status" value="1"/>
</dbReference>
<accession>A0A420VQD3</accession>
<evidence type="ECO:0008006" key="3">
    <source>
        <dbReference type="Google" id="ProtNLM"/>
    </source>
</evidence>